<dbReference type="STRING" id="573370.DMR_10130"/>
<accession>C4XKW5</accession>
<proteinExistence type="predicted"/>
<dbReference type="HOGENOM" id="CLU_2368286_0_0_7"/>
<organism evidence="1 2">
    <name type="scientific">Solidesulfovibrio magneticus (strain ATCC 700980 / DSM 13731 / RS-1)</name>
    <name type="common">Desulfovibrio magneticus</name>
    <dbReference type="NCBI Taxonomy" id="573370"/>
    <lineage>
        <taxon>Bacteria</taxon>
        <taxon>Pseudomonadati</taxon>
        <taxon>Thermodesulfobacteriota</taxon>
        <taxon>Desulfovibrionia</taxon>
        <taxon>Desulfovibrionales</taxon>
        <taxon>Desulfovibrionaceae</taxon>
        <taxon>Solidesulfovibrio</taxon>
    </lineage>
</organism>
<dbReference type="Proteomes" id="UP000009071">
    <property type="component" value="Chromosome"/>
</dbReference>
<keyword evidence="2" id="KW-1185">Reference proteome</keyword>
<name>C4XKW5_SOLM1</name>
<gene>
    <name evidence="1" type="ordered locus">DMR_10130</name>
</gene>
<evidence type="ECO:0000313" key="2">
    <source>
        <dbReference type="Proteomes" id="UP000009071"/>
    </source>
</evidence>
<dbReference type="AlphaFoldDB" id="C4XKW5"/>
<dbReference type="KEGG" id="dma:DMR_10130"/>
<reference evidence="1 2" key="1">
    <citation type="journal article" date="2009" name="Genome Res.">
        <title>Whole genome sequence of Desulfovibrio magneticus strain RS-1 revealed common gene clusters in magnetotactic bacteria.</title>
        <authorList>
            <person name="Nakazawa H."/>
            <person name="Arakaki A."/>
            <person name="Narita-Yamada S."/>
            <person name="Yashiro I."/>
            <person name="Jinno K."/>
            <person name="Aoki N."/>
            <person name="Tsuruyama A."/>
            <person name="Okamura Y."/>
            <person name="Tanikawa S."/>
            <person name="Fujita N."/>
            <person name="Takeyama H."/>
            <person name="Matsunaga T."/>
        </authorList>
    </citation>
    <scope>NUCLEOTIDE SEQUENCE [LARGE SCALE GENOMIC DNA]</scope>
    <source>
        <strain evidence="2">ATCC 700980 / DSM 13731 / RS-1</strain>
    </source>
</reference>
<evidence type="ECO:0000313" key="1">
    <source>
        <dbReference type="EMBL" id="BAH74504.1"/>
    </source>
</evidence>
<sequence length="95" mass="11110">MFNYLGIAEYRTARCRLLVYLPLSSTFLDTLKKAPLQIAPSWGFRGCTHVQVHVDPKNARIRVLRPIHVSDMIKTNIYELKYTVNRLFGVFYESF</sequence>
<dbReference type="EMBL" id="AP010904">
    <property type="protein sequence ID" value="BAH74504.1"/>
    <property type="molecule type" value="Genomic_DNA"/>
</dbReference>
<protein>
    <submittedName>
        <fullName evidence="1">Uncharacterized protein</fullName>
    </submittedName>
</protein>